<dbReference type="EMBL" id="LKAM01000028">
    <property type="protein sequence ID" value="KUM45134.1"/>
    <property type="molecule type" value="Genomic_DNA"/>
</dbReference>
<comment type="caution">
    <text evidence="1">The sequence shown here is derived from an EMBL/GenBank/DDBJ whole genome shotgun (WGS) entry which is preliminary data.</text>
</comment>
<organism evidence="1">
    <name type="scientific">Picea glauca</name>
    <name type="common">White spruce</name>
    <name type="synonym">Pinus glauca</name>
    <dbReference type="NCBI Taxonomy" id="3330"/>
    <lineage>
        <taxon>Eukaryota</taxon>
        <taxon>Viridiplantae</taxon>
        <taxon>Streptophyta</taxon>
        <taxon>Embryophyta</taxon>
        <taxon>Tracheophyta</taxon>
        <taxon>Spermatophyta</taxon>
        <taxon>Pinopsida</taxon>
        <taxon>Pinidae</taxon>
        <taxon>Conifers I</taxon>
        <taxon>Pinales</taxon>
        <taxon>Pinaceae</taxon>
        <taxon>Picea</taxon>
    </lineage>
</organism>
<geneLocation type="mitochondrion" evidence="1"/>
<dbReference type="AlphaFoldDB" id="A0A101LTN1"/>
<keyword evidence="1" id="KW-0496">Mitochondrion</keyword>
<sequence>MATFKSNFQWLRLGQLHRRAVGIIQKYLWRRWGSRSLCHSGRPRASLPLHLWSSLRERLLPYCVSGERGES</sequence>
<proteinExistence type="predicted"/>
<protein>
    <submittedName>
        <fullName evidence="1">Uncharacterized protein</fullName>
    </submittedName>
</protein>
<reference evidence="1" key="1">
    <citation type="journal article" date="2015" name="Genome Biol. Evol.">
        <title>Organellar Genomes of White Spruce (Picea glauca): Assembly and Annotation.</title>
        <authorList>
            <person name="Jackman S.D."/>
            <person name="Warren R.L."/>
            <person name="Gibb E.A."/>
            <person name="Vandervalk B.P."/>
            <person name="Mohamadi H."/>
            <person name="Chu J."/>
            <person name="Raymond A."/>
            <person name="Pleasance S."/>
            <person name="Coope R."/>
            <person name="Wildung M.R."/>
            <person name="Ritland C.E."/>
            <person name="Bousquet J."/>
            <person name="Jones S.J."/>
            <person name="Bohlmann J."/>
            <person name="Birol I."/>
        </authorList>
    </citation>
    <scope>NUCLEOTIDE SEQUENCE [LARGE SCALE GENOMIC DNA]</scope>
    <source>
        <tissue evidence="1">Flushing bud</tissue>
    </source>
</reference>
<name>A0A101LTN1_PICGL</name>
<gene>
    <name evidence="1" type="ORF">ABT39_MTgene3634</name>
</gene>
<evidence type="ECO:0000313" key="1">
    <source>
        <dbReference type="EMBL" id="KUM45134.1"/>
    </source>
</evidence>
<accession>A0A101LTN1</accession>